<evidence type="ECO:0000313" key="2">
    <source>
        <dbReference type="EMBL" id="NFA44257.1"/>
    </source>
</evidence>
<evidence type="ECO:0000313" key="4">
    <source>
        <dbReference type="EMBL" id="NFN34541.1"/>
    </source>
</evidence>
<dbReference type="RefSeq" id="WP_012451701.1">
    <property type="nucleotide sequence ID" value="NZ_CP010520.1"/>
</dbReference>
<sequence>MKYFNFILLGFILSFSTIYIYNIFALKSTGKENLKVSLLLILFSTPIAICILIAMSLFLKLANWTLPVEISNYKIFIVSFASVFVIFIGEFIIKTFLSGTISSHFTRKYKNENLSEKQMLNIIREKHRIIEIMKFILMFLISCVIYGVLLSILNVIGIIFIVITSSLITSILYFFMFKSK</sequence>
<feature type="transmembrane region" description="Helical" evidence="1">
    <location>
        <begin position="38"/>
        <end position="61"/>
    </location>
</feature>
<evidence type="ECO:0000313" key="3">
    <source>
        <dbReference type="EMBL" id="NFF87320.1"/>
    </source>
</evidence>
<dbReference type="EMBL" id="SWOV01000010">
    <property type="protein sequence ID" value="NFF87320.1"/>
    <property type="molecule type" value="Genomic_DNA"/>
</dbReference>
<evidence type="ECO:0000313" key="6">
    <source>
        <dbReference type="Proteomes" id="UP000473681"/>
    </source>
</evidence>
<feature type="transmembrane region" description="Helical" evidence="1">
    <location>
        <begin position="6"/>
        <end position="26"/>
    </location>
</feature>
<evidence type="ECO:0000256" key="1">
    <source>
        <dbReference type="SAM" id="Phobius"/>
    </source>
</evidence>
<dbReference type="Proteomes" id="UP000473681">
    <property type="component" value="Unassembled WGS sequence"/>
</dbReference>
<dbReference type="AlphaFoldDB" id="A0A0M1LVE7"/>
<name>A0A0M1LVE7_CLOBO</name>
<dbReference type="EMBL" id="SGKU01000068">
    <property type="protein sequence ID" value="NFA44257.1"/>
    <property type="molecule type" value="Genomic_DNA"/>
</dbReference>
<evidence type="ECO:0000313" key="5">
    <source>
        <dbReference type="Proteomes" id="UP000472355"/>
    </source>
</evidence>
<dbReference type="Proteomes" id="UP000472355">
    <property type="component" value="Unassembled WGS sequence"/>
</dbReference>
<proteinExistence type="predicted"/>
<dbReference type="Proteomes" id="UP000476820">
    <property type="component" value="Unassembled WGS sequence"/>
</dbReference>
<feature type="transmembrane region" description="Helical" evidence="1">
    <location>
        <begin position="155"/>
        <end position="175"/>
    </location>
</feature>
<accession>A0A0M1LVE7</accession>
<evidence type="ECO:0000313" key="7">
    <source>
        <dbReference type="Proteomes" id="UP000476820"/>
    </source>
</evidence>
<keyword evidence="1" id="KW-1133">Transmembrane helix</keyword>
<keyword evidence="1" id="KW-0472">Membrane</keyword>
<comment type="caution">
    <text evidence="2">The sequence shown here is derived from an EMBL/GenBank/DDBJ whole genome shotgun (WGS) entry which is preliminary data.</text>
</comment>
<feature type="transmembrane region" description="Helical" evidence="1">
    <location>
        <begin position="73"/>
        <end position="93"/>
    </location>
</feature>
<feature type="transmembrane region" description="Helical" evidence="1">
    <location>
        <begin position="129"/>
        <end position="149"/>
    </location>
</feature>
<dbReference type="OrthoDB" id="9950598at2"/>
<reference evidence="6 7" key="2">
    <citation type="submission" date="2019-04" db="EMBL/GenBank/DDBJ databases">
        <title>Genome sequencing of Clostridium botulinum Groups I-IV and Clostridium butyricum.</title>
        <authorList>
            <person name="Brunt J."/>
            <person name="Van Vliet A.H.M."/>
            <person name="Stringer S.C."/>
            <person name="Carter A.T."/>
            <person name="Peck M.W."/>
        </authorList>
    </citation>
    <scope>NUCLEOTIDE SEQUENCE [LARGE SCALE GENOMIC DNA]</scope>
    <source>
        <strain evidence="3 7">1605</strain>
        <strain evidence="4 6">CB-K-33E</strain>
    </source>
</reference>
<gene>
    <name evidence="2" type="ORF">EXM65_17260</name>
    <name evidence="3" type="ORF">FC774_05460</name>
    <name evidence="4" type="ORF">FDB51_05210</name>
</gene>
<protein>
    <submittedName>
        <fullName evidence="2">Uncharacterized protein</fullName>
    </submittedName>
</protein>
<dbReference type="EMBL" id="SWVK01000005">
    <property type="protein sequence ID" value="NFN34541.1"/>
    <property type="molecule type" value="Genomic_DNA"/>
</dbReference>
<reference evidence="2 5" key="1">
    <citation type="submission" date="2019-02" db="EMBL/GenBank/DDBJ databases">
        <title>Genome sequencing of Clostridium botulinum clinical isolates.</title>
        <authorList>
            <person name="Brunt J."/>
            <person name="Van Vliet A.H.M."/>
            <person name="Stringer S.C."/>
            <person name="Grant K.A."/>
            <person name="Carter A.C."/>
            <person name="Peck M.W."/>
        </authorList>
    </citation>
    <scope>NUCLEOTIDE SEQUENCE [LARGE SCALE GENOMIC DNA]</scope>
    <source>
        <strain evidence="2 5">H113700579</strain>
    </source>
</reference>
<organism evidence="2 5">
    <name type="scientific">Clostridium botulinum</name>
    <dbReference type="NCBI Taxonomy" id="1491"/>
    <lineage>
        <taxon>Bacteria</taxon>
        <taxon>Bacillati</taxon>
        <taxon>Bacillota</taxon>
        <taxon>Clostridia</taxon>
        <taxon>Eubacteriales</taxon>
        <taxon>Clostridiaceae</taxon>
        <taxon>Clostridium</taxon>
    </lineage>
</organism>
<keyword evidence="1" id="KW-0812">Transmembrane</keyword>